<dbReference type="EMBL" id="CAICTM010000572">
    <property type="protein sequence ID" value="CAB9513135.1"/>
    <property type="molecule type" value="Genomic_DNA"/>
</dbReference>
<evidence type="ECO:0000256" key="1">
    <source>
        <dbReference type="SAM" id="SignalP"/>
    </source>
</evidence>
<evidence type="ECO:0000313" key="3">
    <source>
        <dbReference type="Proteomes" id="UP001153069"/>
    </source>
</evidence>
<feature type="chain" id="PRO_5040234278" evidence="1">
    <location>
        <begin position="21"/>
        <end position="451"/>
    </location>
</feature>
<proteinExistence type="predicted"/>
<evidence type="ECO:0000313" key="2">
    <source>
        <dbReference type="EMBL" id="CAB9513135.1"/>
    </source>
</evidence>
<dbReference type="AlphaFoldDB" id="A0A9N8E3A0"/>
<keyword evidence="3" id="KW-1185">Reference proteome</keyword>
<gene>
    <name evidence="2" type="ORF">SEMRO_573_G169060.1</name>
</gene>
<accession>A0A9N8E3A0</accession>
<feature type="signal peptide" evidence="1">
    <location>
        <begin position="1"/>
        <end position="20"/>
    </location>
</feature>
<name>A0A9N8E3A0_9STRA</name>
<reference evidence="2" key="1">
    <citation type="submission" date="2020-06" db="EMBL/GenBank/DDBJ databases">
        <authorList>
            <consortium name="Plant Systems Biology data submission"/>
        </authorList>
    </citation>
    <scope>NUCLEOTIDE SEQUENCE</scope>
    <source>
        <strain evidence="2">D6</strain>
    </source>
</reference>
<dbReference type="Proteomes" id="UP001153069">
    <property type="component" value="Unassembled WGS sequence"/>
</dbReference>
<organism evidence="2 3">
    <name type="scientific">Seminavis robusta</name>
    <dbReference type="NCBI Taxonomy" id="568900"/>
    <lineage>
        <taxon>Eukaryota</taxon>
        <taxon>Sar</taxon>
        <taxon>Stramenopiles</taxon>
        <taxon>Ochrophyta</taxon>
        <taxon>Bacillariophyta</taxon>
        <taxon>Bacillariophyceae</taxon>
        <taxon>Bacillariophycidae</taxon>
        <taxon>Naviculales</taxon>
        <taxon>Naviculaceae</taxon>
        <taxon>Seminavis</taxon>
    </lineage>
</organism>
<comment type="caution">
    <text evidence="2">The sequence shown here is derived from an EMBL/GenBank/DDBJ whole genome shotgun (WGS) entry which is preliminary data.</text>
</comment>
<keyword evidence="1" id="KW-0732">Signal</keyword>
<protein>
    <submittedName>
        <fullName evidence="2">Uncharacterized protein</fullName>
    </submittedName>
</protein>
<sequence>MLRNHLVLILLFLLCISSSGHPSITNRTVQGIAAEGDCYDIDIIDSSYWPGDYGPCSDHALRFFYRIAGGDPAELYDFDYNNARWEIVDNSSLLVGFGFYAHIGCLEDFSDGACESASITNYETGEWRSCNSCRMERNIAVIDDCGGMEDLFANSSFPLRVEIGSDGVPLADGRCVDPSAFPTMLPSIADTAASSSTDRTGLCPKPGNGDICVNEKNHKQCLGLVKEGCTKVFILESCPVQFRCEVFEEDVGCTRDLKRCADGSHVGRLPPSCMFELCPEEVMWSTNTDQDTGPDASLQGGLRGNQVKLLTFKVTMAFSFFPNDHDETPNDGDAEELVGVVHDFFKARYHESPQFELCGFQDLVVSNVDHEFFGALGEGDDHYFAINFDATLIVGRGCMAKTHDATDLMANKRHLNQFIAELTRASQQGKLKSNAFSHAQKVKLRAVGHGA</sequence>